<evidence type="ECO:0000256" key="3">
    <source>
        <dbReference type="ARBA" id="ARBA00022989"/>
    </source>
</evidence>
<evidence type="ECO:0000256" key="4">
    <source>
        <dbReference type="ARBA" id="ARBA00023136"/>
    </source>
</evidence>
<feature type="transmembrane region" description="Helical" evidence="5">
    <location>
        <begin position="58"/>
        <end position="75"/>
    </location>
</feature>
<dbReference type="GO" id="GO:0016020">
    <property type="term" value="C:membrane"/>
    <property type="evidence" value="ECO:0007669"/>
    <property type="project" value="UniProtKB-SubCell"/>
</dbReference>
<evidence type="ECO:0000313" key="7">
    <source>
        <dbReference type="Proteomes" id="UP001620626"/>
    </source>
</evidence>
<evidence type="ECO:0000256" key="5">
    <source>
        <dbReference type="SAM" id="Phobius"/>
    </source>
</evidence>
<protein>
    <recommendedName>
        <fullName evidence="8">G-protein coupled receptors family 1 profile domain-containing protein</fullName>
    </recommendedName>
</protein>
<evidence type="ECO:0000256" key="1">
    <source>
        <dbReference type="ARBA" id="ARBA00004370"/>
    </source>
</evidence>
<dbReference type="PROSITE" id="PS00237">
    <property type="entry name" value="G_PROTEIN_RECEP_F1_1"/>
    <property type="match status" value="1"/>
</dbReference>
<dbReference type="CDD" id="cd00637">
    <property type="entry name" value="7tm_classA_rhodopsin-like"/>
    <property type="match status" value="1"/>
</dbReference>
<organism evidence="6 7">
    <name type="scientific">Heterodera trifolii</name>
    <dbReference type="NCBI Taxonomy" id="157864"/>
    <lineage>
        <taxon>Eukaryota</taxon>
        <taxon>Metazoa</taxon>
        <taxon>Ecdysozoa</taxon>
        <taxon>Nematoda</taxon>
        <taxon>Chromadorea</taxon>
        <taxon>Rhabditida</taxon>
        <taxon>Tylenchina</taxon>
        <taxon>Tylenchomorpha</taxon>
        <taxon>Tylenchoidea</taxon>
        <taxon>Heteroderidae</taxon>
        <taxon>Heteroderinae</taxon>
        <taxon>Heterodera</taxon>
    </lineage>
</organism>
<feature type="transmembrane region" description="Helical" evidence="5">
    <location>
        <begin position="328"/>
        <end position="348"/>
    </location>
</feature>
<sequence length="400" mass="45092">MLLLPTPLVEYFSTDGPWPFFLTFHIQSVFGFCSLAINFVLILYAFCAGDCYNPHTSMWRSILVVDILATAGFILDAESALKLQELSVSALPHFPSVDGSSQFVPSATTTTTTTTAAPLALDSSTVQSQAHPNPFKAGPPYTVYDIANGNFTVLGCTAQRPYLFLTLIARQWAALLVLFMGLERFLFVLYPLWLRSIRMNVAPLNVFIVFFALFSTGIAYTNATYVSAYEQTHFSCEATWAFGEDYGWFFFGIVIAPQALGCLFCIIAYFMVHHEHALRKFGGNRLKLASEKRKLRKIKWLLITSSSFVAFPQMLLLFLQLIAPQEMFLIKMLISQLFLAKCFGNILMYNRAIASTRFGFIELLKQWWDKRRKSRVNPTEAVNSVSFLVAQPQQQITANP</sequence>
<keyword evidence="4 5" id="KW-0472">Membrane</keyword>
<reference evidence="6 7" key="1">
    <citation type="submission" date="2024-10" db="EMBL/GenBank/DDBJ databases">
        <authorList>
            <person name="Kim D."/>
        </authorList>
    </citation>
    <scope>NUCLEOTIDE SEQUENCE [LARGE SCALE GENOMIC DNA]</scope>
    <source>
        <strain evidence="6">BH-2024</strain>
    </source>
</reference>
<evidence type="ECO:0008006" key="8">
    <source>
        <dbReference type="Google" id="ProtNLM"/>
    </source>
</evidence>
<evidence type="ECO:0000313" key="6">
    <source>
        <dbReference type="EMBL" id="KAL3122866.1"/>
    </source>
</evidence>
<feature type="transmembrane region" description="Helical" evidence="5">
    <location>
        <begin position="172"/>
        <end position="194"/>
    </location>
</feature>
<dbReference type="Gene3D" id="1.20.1070.10">
    <property type="entry name" value="Rhodopsin 7-helix transmembrane proteins"/>
    <property type="match status" value="1"/>
</dbReference>
<evidence type="ECO:0000256" key="2">
    <source>
        <dbReference type="ARBA" id="ARBA00022692"/>
    </source>
</evidence>
<dbReference type="SUPFAM" id="SSF81321">
    <property type="entry name" value="Family A G protein-coupled receptor-like"/>
    <property type="match status" value="1"/>
</dbReference>
<feature type="transmembrane region" description="Helical" evidence="5">
    <location>
        <begin position="206"/>
        <end position="228"/>
    </location>
</feature>
<comment type="caution">
    <text evidence="6">The sequence shown here is derived from an EMBL/GenBank/DDBJ whole genome shotgun (WGS) entry which is preliminary data.</text>
</comment>
<dbReference type="Proteomes" id="UP001620626">
    <property type="component" value="Unassembled WGS sequence"/>
</dbReference>
<dbReference type="InterPro" id="IPR000276">
    <property type="entry name" value="GPCR_Rhodpsn"/>
</dbReference>
<feature type="transmembrane region" description="Helical" evidence="5">
    <location>
        <begin position="248"/>
        <end position="272"/>
    </location>
</feature>
<comment type="subcellular location">
    <subcellularLocation>
        <location evidence="1">Membrane</location>
    </subcellularLocation>
</comment>
<dbReference type="AlphaFoldDB" id="A0ABD2M5R4"/>
<keyword evidence="2 5" id="KW-0812">Transmembrane</keyword>
<feature type="transmembrane region" description="Helical" evidence="5">
    <location>
        <begin position="300"/>
        <end position="322"/>
    </location>
</feature>
<dbReference type="EMBL" id="JBICBT010000121">
    <property type="protein sequence ID" value="KAL3122866.1"/>
    <property type="molecule type" value="Genomic_DNA"/>
</dbReference>
<proteinExistence type="predicted"/>
<gene>
    <name evidence="6" type="ORF">niasHT_008778</name>
</gene>
<accession>A0ABD2M5R4</accession>
<keyword evidence="7" id="KW-1185">Reference proteome</keyword>
<name>A0ABD2M5R4_9BILA</name>
<keyword evidence="3 5" id="KW-1133">Transmembrane helix</keyword>
<feature type="transmembrane region" description="Helical" evidence="5">
    <location>
        <begin position="20"/>
        <end position="46"/>
    </location>
</feature>